<accession>A0ABN3V6Z4</accession>
<reference evidence="4 5" key="1">
    <citation type="journal article" date="2019" name="Int. J. Syst. Evol. Microbiol.">
        <title>The Global Catalogue of Microorganisms (GCM) 10K type strain sequencing project: providing services to taxonomists for standard genome sequencing and annotation.</title>
        <authorList>
            <consortium name="The Broad Institute Genomics Platform"/>
            <consortium name="The Broad Institute Genome Sequencing Center for Infectious Disease"/>
            <person name="Wu L."/>
            <person name="Ma J."/>
        </authorList>
    </citation>
    <scope>NUCLEOTIDE SEQUENCE [LARGE SCALE GENOMIC DNA]</scope>
    <source>
        <strain evidence="4 5">JCM 9383</strain>
    </source>
</reference>
<dbReference type="Proteomes" id="UP001500979">
    <property type="component" value="Unassembled WGS sequence"/>
</dbReference>
<dbReference type="SUPFAM" id="SSF53756">
    <property type="entry name" value="UDP-Glycosyltransferase/glycogen phosphorylase"/>
    <property type="match status" value="1"/>
</dbReference>
<dbReference type="InterPro" id="IPR006326">
    <property type="entry name" value="UDPGT_MGT-like"/>
</dbReference>
<dbReference type="EMBL" id="BAAAUX010000006">
    <property type="protein sequence ID" value="GAA2781329.1"/>
    <property type="molecule type" value="Genomic_DNA"/>
</dbReference>
<comment type="caution">
    <text evidence="4">The sequence shown here is derived from an EMBL/GenBank/DDBJ whole genome shotgun (WGS) entry which is preliminary data.</text>
</comment>
<gene>
    <name evidence="4" type="ORF">GCM10010470_14050</name>
</gene>
<evidence type="ECO:0000313" key="4">
    <source>
        <dbReference type="EMBL" id="GAA2781329.1"/>
    </source>
</evidence>
<sequence>MSQNAYRTRHIAIHTIPAHGHVNPWLGLISELVRRGHRVTYAVTGDFVAQVEEAGAVPVLYDSILPSSDKGEAWPEDLPTAMDLFLAEAIEVVPQIEAAYADDRPDLLLYDIPTIAPALGEKWGVPYIHLAPTHVPFEGVEETMGISLEMGEFEARFENFTAGLGVAMTYKQAMAPKRAIVTLPRSFQYAADTVSDAYTFVGPMLTDRAFLGDWTAPDDRPVLVISMGSAYTDALHVYRACIEAFADLDWHVVMSIGRFVDQAELGEIPPNFEVHRWIPQLRVLSQADAFITHAGMGGTMEGLYHGLPMIGIGRMGEQQANAARLEELGLGRQILWEDVTADSLRAAFDFVTTDADTRARLDRMRDEVRRSGGLAKAVEIVEQHL</sequence>
<proteinExistence type="inferred from homology"/>
<comment type="similarity">
    <text evidence="1">Belongs to the UDP-glycosyltransferase family.</text>
</comment>
<dbReference type="InterPro" id="IPR010610">
    <property type="entry name" value="EryCIII-like_C"/>
</dbReference>
<dbReference type="CDD" id="cd03784">
    <property type="entry name" value="GT1_Gtf-like"/>
    <property type="match status" value="1"/>
</dbReference>
<evidence type="ECO:0000259" key="3">
    <source>
        <dbReference type="Pfam" id="PF06722"/>
    </source>
</evidence>
<evidence type="ECO:0000313" key="5">
    <source>
        <dbReference type="Proteomes" id="UP001500979"/>
    </source>
</evidence>
<organism evidence="4 5">
    <name type="scientific">Saccharopolyspora taberi</name>
    <dbReference type="NCBI Taxonomy" id="60895"/>
    <lineage>
        <taxon>Bacteria</taxon>
        <taxon>Bacillati</taxon>
        <taxon>Actinomycetota</taxon>
        <taxon>Actinomycetes</taxon>
        <taxon>Pseudonocardiales</taxon>
        <taxon>Pseudonocardiaceae</taxon>
        <taxon>Saccharopolyspora</taxon>
    </lineage>
</organism>
<protein>
    <submittedName>
        <fullName evidence="4">Glycosyltransferase</fullName>
    </submittedName>
</protein>
<dbReference type="PANTHER" id="PTHR48050">
    <property type="entry name" value="STEROL 3-BETA-GLUCOSYLTRANSFERASE"/>
    <property type="match status" value="1"/>
</dbReference>
<dbReference type="RefSeq" id="WP_344678616.1">
    <property type="nucleotide sequence ID" value="NZ_BAAAUX010000006.1"/>
</dbReference>
<dbReference type="Pfam" id="PF06722">
    <property type="entry name" value="EryCIII-like_C"/>
    <property type="match status" value="1"/>
</dbReference>
<keyword evidence="2" id="KW-0808">Transferase</keyword>
<dbReference type="InterPro" id="IPR050426">
    <property type="entry name" value="Glycosyltransferase_28"/>
</dbReference>
<dbReference type="InterPro" id="IPR002213">
    <property type="entry name" value="UDP_glucos_trans"/>
</dbReference>
<dbReference type="NCBIfam" id="TIGR01426">
    <property type="entry name" value="MGT"/>
    <property type="match status" value="1"/>
</dbReference>
<dbReference type="PANTHER" id="PTHR48050:SF13">
    <property type="entry name" value="STEROL 3-BETA-GLUCOSYLTRANSFERASE UGT80A2"/>
    <property type="match status" value="1"/>
</dbReference>
<evidence type="ECO:0000256" key="1">
    <source>
        <dbReference type="ARBA" id="ARBA00009995"/>
    </source>
</evidence>
<dbReference type="Gene3D" id="3.40.50.2000">
    <property type="entry name" value="Glycogen Phosphorylase B"/>
    <property type="match status" value="2"/>
</dbReference>
<evidence type="ECO:0000256" key="2">
    <source>
        <dbReference type="ARBA" id="ARBA00022679"/>
    </source>
</evidence>
<keyword evidence="5" id="KW-1185">Reference proteome</keyword>
<feature type="domain" description="Erythromycin biosynthesis protein CIII-like C-terminal" evidence="3">
    <location>
        <begin position="242"/>
        <end position="368"/>
    </location>
</feature>
<name>A0ABN3V6Z4_9PSEU</name>